<gene>
    <name evidence="3" type="ORF">HPE44_25030</name>
</gene>
<dbReference type="Gene3D" id="1.10.10.2690">
    <property type="match status" value="1"/>
</dbReference>
<keyword evidence="1" id="KW-0805">Transcription regulation</keyword>
<dbReference type="Pfam" id="PF03333">
    <property type="entry name" value="PapB"/>
    <property type="match status" value="1"/>
</dbReference>
<keyword evidence="3" id="KW-0614">Plasmid</keyword>
<dbReference type="GO" id="GO:0006355">
    <property type="term" value="P:regulation of DNA-templated transcription"/>
    <property type="evidence" value="ECO:0007669"/>
    <property type="project" value="InterPro"/>
</dbReference>
<evidence type="ECO:0000256" key="2">
    <source>
        <dbReference type="ARBA" id="ARBA00023163"/>
    </source>
</evidence>
<sequence length="99" mass="11451">MSDRFLYLTKGHRQALLPGRMTDHHFWLLVEIAPLHSEKVINALRDFLVLGYTRKEACERHEVSQGYFSGALGRFQRTHQTVNRLVPFYISEAGISYTG</sequence>
<accession>A0A6N0ISC8</accession>
<dbReference type="InterPro" id="IPR053721">
    <property type="entry name" value="Fimbrial_Adhesin_Reg"/>
</dbReference>
<dbReference type="EMBL" id="CP054565">
    <property type="protein sequence ID" value="QKQ37680.1"/>
    <property type="molecule type" value="Genomic_DNA"/>
</dbReference>
<dbReference type="RefSeq" id="WP_181695907.1">
    <property type="nucleotide sequence ID" value="NZ_CP054565.1"/>
</dbReference>
<dbReference type="AlphaFoldDB" id="A0A6N0ISC8"/>
<dbReference type="PRINTS" id="PR01554">
    <property type="entry name" value="FIMREGULATRY"/>
</dbReference>
<keyword evidence="2" id="KW-0804">Transcription</keyword>
<proteinExistence type="predicted"/>
<organism evidence="3">
    <name type="scientific">Escherichia coli</name>
    <dbReference type="NCBI Taxonomy" id="562"/>
    <lineage>
        <taxon>Bacteria</taxon>
        <taxon>Pseudomonadati</taxon>
        <taxon>Pseudomonadota</taxon>
        <taxon>Gammaproteobacteria</taxon>
        <taxon>Enterobacterales</taxon>
        <taxon>Enterobacteriaceae</taxon>
        <taxon>Escherichia</taxon>
    </lineage>
</organism>
<evidence type="ECO:0000313" key="3">
    <source>
        <dbReference type="EMBL" id="QKQ37680.1"/>
    </source>
</evidence>
<evidence type="ECO:0000256" key="1">
    <source>
        <dbReference type="ARBA" id="ARBA00023015"/>
    </source>
</evidence>
<dbReference type="InterPro" id="IPR004356">
    <property type="entry name" value="Adhesin_operon_reg_prot"/>
</dbReference>
<name>A0A6N0ISC8_ECOLX</name>
<geneLocation type="plasmid" evidence="3">
    <name>pSCU-478-1</name>
</geneLocation>
<reference evidence="3" key="1">
    <citation type="submission" date="2020-05" db="EMBL/GenBank/DDBJ databases">
        <title>Title: F plasmids are the major carriers of antibiotic resistance genes in human-associated commensal E. coli.</title>
        <authorList>
            <person name="Stephens C."/>
            <person name="Arismendi T."/>
            <person name="Wright M."/>
            <person name="Hartman A."/>
            <person name="Gonzalez A."/>
            <person name="Gill M."/>
            <person name="Pandori M."/>
            <person name="Hess D."/>
        </authorList>
    </citation>
    <scope>NUCLEOTIDE SEQUENCE</scope>
    <source>
        <strain evidence="3">SCU-478</strain>
        <plasmid evidence="3">pSCU-478-1</plasmid>
    </source>
</reference>
<protein>
    <submittedName>
        <fullName evidence="3">Transcriptional regulator</fullName>
    </submittedName>
</protein>